<accession>A0A396JDN1</accession>
<name>A0A396JDN1_MEDTR</name>
<evidence type="ECO:0000313" key="2">
    <source>
        <dbReference type="Proteomes" id="UP000265566"/>
    </source>
</evidence>
<dbReference type="Gramene" id="rna12631">
    <property type="protein sequence ID" value="RHN76329.1"/>
    <property type="gene ID" value="gene12631"/>
</dbReference>
<comment type="caution">
    <text evidence="1">The sequence shown here is derived from an EMBL/GenBank/DDBJ whole genome shotgun (WGS) entry which is preliminary data.</text>
</comment>
<protein>
    <submittedName>
        <fullName evidence="1">Uncharacterized protein</fullName>
    </submittedName>
</protein>
<reference evidence="2" key="1">
    <citation type="journal article" date="2018" name="Nat. Plants">
        <title>Whole-genome landscape of Medicago truncatula symbiotic genes.</title>
        <authorList>
            <person name="Pecrix Y."/>
            <person name="Staton S.E."/>
            <person name="Sallet E."/>
            <person name="Lelandais-Briere C."/>
            <person name="Moreau S."/>
            <person name="Carrere S."/>
            <person name="Blein T."/>
            <person name="Jardinaud M.F."/>
            <person name="Latrasse D."/>
            <person name="Zouine M."/>
            <person name="Zahm M."/>
            <person name="Kreplak J."/>
            <person name="Mayjonade B."/>
            <person name="Satge C."/>
            <person name="Perez M."/>
            <person name="Cauet S."/>
            <person name="Marande W."/>
            <person name="Chantry-Darmon C."/>
            <person name="Lopez-Roques C."/>
            <person name="Bouchez O."/>
            <person name="Berard A."/>
            <person name="Debelle F."/>
            <person name="Munos S."/>
            <person name="Bendahmane A."/>
            <person name="Berges H."/>
            <person name="Niebel A."/>
            <person name="Buitink J."/>
            <person name="Frugier F."/>
            <person name="Benhamed M."/>
            <person name="Crespi M."/>
            <person name="Gouzy J."/>
            <person name="Gamas P."/>
        </authorList>
    </citation>
    <scope>NUCLEOTIDE SEQUENCE [LARGE SCALE GENOMIC DNA]</scope>
    <source>
        <strain evidence="2">cv. Jemalong A17</strain>
    </source>
</reference>
<sequence>MTMTVDRFPTVYILQKMFLIFYKFLISKLPTLRILFSKSLIIKHT</sequence>
<proteinExistence type="predicted"/>
<organism evidence="1 2">
    <name type="scientific">Medicago truncatula</name>
    <name type="common">Barrel medic</name>
    <name type="synonym">Medicago tribuloides</name>
    <dbReference type="NCBI Taxonomy" id="3880"/>
    <lineage>
        <taxon>Eukaryota</taxon>
        <taxon>Viridiplantae</taxon>
        <taxon>Streptophyta</taxon>
        <taxon>Embryophyta</taxon>
        <taxon>Tracheophyta</taxon>
        <taxon>Spermatophyta</taxon>
        <taxon>Magnoliopsida</taxon>
        <taxon>eudicotyledons</taxon>
        <taxon>Gunneridae</taxon>
        <taxon>Pentapetalae</taxon>
        <taxon>rosids</taxon>
        <taxon>fabids</taxon>
        <taxon>Fabales</taxon>
        <taxon>Fabaceae</taxon>
        <taxon>Papilionoideae</taxon>
        <taxon>50 kb inversion clade</taxon>
        <taxon>NPAAA clade</taxon>
        <taxon>Hologalegina</taxon>
        <taxon>IRL clade</taxon>
        <taxon>Trifolieae</taxon>
        <taxon>Medicago</taxon>
    </lineage>
</organism>
<dbReference type="AlphaFoldDB" id="A0A396JDN1"/>
<gene>
    <name evidence="1" type="ORF">MtrunA17_Chr2g0330831</name>
</gene>
<evidence type="ECO:0000313" key="1">
    <source>
        <dbReference type="EMBL" id="RHN76329.1"/>
    </source>
</evidence>
<dbReference type="EMBL" id="PSQE01000002">
    <property type="protein sequence ID" value="RHN76329.1"/>
    <property type="molecule type" value="Genomic_DNA"/>
</dbReference>
<dbReference type="Proteomes" id="UP000265566">
    <property type="component" value="Chromosome 2"/>
</dbReference>